<dbReference type="RefSeq" id="WP_073075634.1">
    <property type="nucleotide sequence ID" value="NZ_FQXV01000001.1"/>
</dbReference>
<dbReference type="InterPro" id="IPR036640">
    <property type="entry name" value="ABC1_TM_sf"/>
</dbReference>
<feature type="transmembrane region" description="Helical" evidence="9">
    <location>
        <begin position="292"/>
        <end position="311"/>
    </location>
</feature>
<protein>
    <submittedName>
        <fullName evidence="12">ATP-binding cassette, subfamily B</fullName>
    </submittedName>
</protein>
<accession>A0A1M5TC83</accession>
<dbReference type="AlphaFoldDB" id="A0A1M5TC83"/>
<dbReference type="SUPFAM" id="SSF52540">
    <property type="entry name" value="P-loop containing nucleoside triphosphate hydrolases"/>
    <property type="match status" value="1"/>
</dbReference>
<dbReference type="PANTHER" id="PTHR43394:SF1">
    <property type="entry name" value="ATP-BINDING CASSETTE SUB-FAMILY B MEMBER 10, MITOCHONDRIAL"/>
    <property type="match status" value="1"/>
</dbReference>
<evidence type="ECO:0000256" key="8">
    <source>
        <dbReference type="ARBA" id="ARBA00023136"/>
    </source>
</evidence>
<proteinExistence type="predicted"/>
<gene>
    <name evidence="12" type="ORF">SAMN02745823_00030</name>
</gene>
<dbReference type="STRING" id="1123282.SAMN02745823_00030"/>
<evidence type="ECO:0000256" key="9">
    <source>
        <dbReference type="SAM" id="Phobius"/>
    </source>
</evidence>
<dbReference type="InterPro" id="IPR003593">
    <property type="entry name" value="AAA+_ATPase"/>
</dbReference>
<feature type="transmembrane region" description="Helical" evidence="9">
    <location>
        <begin position="155"/>
        <end position="174"/>
    </location>
</feature>
<keyword evidence="13" id="KW-1185">Reference proteome</keyword>
<evidence type="ECO:0000256" key="1">
    <source>
        <dbReference type="ARBA" id="ARBA00004651"/>
    </source>
</evidence>
<feature type="domain" description="ABC transmembrane type-1" evidence="11">
    <location>
        <begin position="21"/>
        <end position="323"/>
    </location>
</feature>
<dbReference type="InterPro" id="IPR003439">
    <property type="entry name" value="ABC_transporter-like_ATP-bd"/>
</dbReference>
<evidence type="ECO:0000256" key="3">
    <source>
        <dbReference type="ARBA" id="ARBA00022475"/>
    </source>
</evidence>
<dbReference type="SUPFAM" id="SSF90123">
    <property type="entry name" value="ABC transporter transmembrane region"/>
    <property type="match status" value="1"/>
</dbReference>
<dbReference type="GO" id="GO:0005886">
    <property type="term" value="C:plasma membrane"/>
    <property type="evidence" value="ECO:0007669"/>
    <property type="project" value="UniProtKB-SubCell"/>
</dbReference>
<comment type="subcellular location">
    <subcellularLocation>
        <location evidence="1">Cell membrane</location>
        <topology evidence="1">Multi-pass membrane protein</topology>
    </subcellularLocation>
</comment>
<feature type="transmembrane region" description="Helical" evidence="9">
    <location>
        <begin position="77"/>
        <end position="97"/>
    </location>
</feature>
<keyword evidence="3" id="KW-1003">Cell membrane</keyword>
<dbReference type="Gene3D" id="1.20.1560.10">
    <property type="entry name" value="ABC transporter type 1, transmembrane domain"/>
    <property type="match status" value="1"/>
</dbReference>
<dbReference type="Proteomes" id="UP000183995">
    <property type="component" value="Unassembled WGS sequence"/>
</dbReference>
<dbReference type="PROSITE" id="PS00211">
    <property type="entry name" value="ABC_TRANSPORTER_1"/>
    <property type="match status" value="1"/>
</dbReference>
<name>A0A1M5TC83_9FIRM</name>
<sequence length="600" mass="66552">MKNDNFKAVLRYTKGFRLPIFLSFLLLGAELIISFVSPLLMSVTIDSVLGSKPLGTPWYFSWLIYAVGGVETIRRNIWIMAAVIFALQLILGLVRYIRAKCNNSAGEGVIKTLRDTLYAHIQRLPYAYHAGAQTGDIVQRATNDMETIRRFFTTMMLELVRTILMLLVGIFVMFSLNVPLTLITLVLVVPVALTSILFFDKISRLTNDQEQAEGRLFTVIQENLTGTRVVRAFGRQAFEMEKFDGKNEENRHRTMTVTRSFATLWATLDAICAVEIGAIMIVGILLCVNGRLTIGEFTAFTSYVFLFFWPIRGFGRALNHFSRTLVAAGRIEEVFSAKEEEDLDRGLTPDLSGDIRFENVCFAYDTVPVLKDLSMTIPGGATVAFLGGTGSGKSSVSLLLQRLYDIQSGVITIGGVDIRQVGKTYLRNRIGIVLQEPFLYSKSILQNIGIKCREPVPEEVRAAAVSASIHDDIISFEDGYDTVVGERGVTLSGGQKQRVAIARALMGESDVLIFDDSLSAVDTKTDAAIREALSARRRNVTTIIISHRITTLMEADKIFVLRDGHVIEEGSHEELMTTGGLYRRTYDIQNAVGEEGSEAS</sequence>
<dbReference type="FunFam" id="3.40.50.300:FF:000221">
    <property type="entry name" value="Multidrug ABC transporter ATP-binding protein"/>
    <property type="match status" value="1"/>
</dbReference>
<dbReference type="InterPro" id="IPR039421">
    <property type="entry name" value="Type_1_exporter"/>
</dbReference>
<feature type="transmembrane region" description="Helical" evidence="9">
    <location>
        <begin position="261"/>
        <end position="286"/>
    </location>
</feature>
<evidence type="ECO:0000313" key="12">
    <source>
        <dbReference type="EMBL" id="SHH48329.1"/>
    </source>
</evidence>
<keyword evidence="7 9" id="KW-1133">Transmembrane helix</keyword>
<dbReference type="EMBL" id="FQXV01000001">
    <property type="protein sequence ID" value="SHH48329.1"/>
    <property type="molecule type" value="Genomic_DNA"/>
</dbReference>
<dbReference type="SMART" id="SM00382">
    <property type="entry name" value="AAA"/>
    <property type="match status" value="1"/>
</dbReference>
<evidence type="ECO:0000259" key="11">
    <source>
        <dbReference type="PROSITE" id="PS50929"/>
    </source>
</evidence>
<dbReference type="GO" id="GO:0005524">
    <property type="term" value="F:ATP binding"/>
    <property type="evidence" value="ECO:0007669"/>
    <property type="project" value="UniProtKB-KW"/>
</dbReference>
<dbReference type="GO" id="GO:0016887">
    <property type="term" value="F:ATP hydrolysis activity"/>
    <property type="evidence" value="ECO:0007669"/>
    <property type="project" value="InterPro"/>
</dbReference>
<dbReference type="PROSITE" id="PS50929">
    <property type="entry name" value="ABC_TM1F"/>
    <property type="match status" value="1"/>
</dbReference>
<evidence type="ECO:0000256" key="5">
    <source>
        <dbReference type="ARBA" id="ARBA00022741"/>
    </source>
</evidence>
<dbReference type="InterPro" id="IPR017871">
    <property type="entry name" value="ABC_transporter-like_CS"/>
</dbReference>
<dbReference type="OrthoDB" id="9762778at2"/>
<dbReference type="InterPro" id="IPR011527">
    <property type="entry name" value="ABC1_TM_dom"/>
</dbReference>
<evidence type="ECO:0000256" key="4">
    <source>
        <dbReference type="ARBA" id="ARBA00022692"/>
    </source>
</evidence>
<dbReference type="Pfam" id="PF00664">
    <property type="entry name" value="ABC_membrane"/>
    <property type="match status" value="1"/>
</dbReference>
<evidence type="ECO:0000313" key="13">
    <source>
        <dbReference type="Proteomes" id="UP000183995"/>
    </source>
</evidence>
<keyword evidence="8 9" id="KW-0472">Membrane</keyword>
<evidence type="ECO:0000256" key="6">
    <source>
        <dbReference type="ARBA" id="ARBA00022840"/>
    </source>
</evidence>
<dbReference type="PANTHER" id="PTHR43394">
    <property type="entry name" value="ATP-DEPENDENT PERMEASE MDL1, MITOCHONDRIAL"/>
    <property type="match status" value="1"/>
</dbReference>
<evidence type="ECO:0000256" key="7">
    <source>
        <dbReference type="ARBA" id="ARBA00022989"/>
    </source>
</evidence>
<reference evidence="12 13" key="1">
    <citation type="submission" date="2016-11" db="EMBL/GenBank/DDBJ databases">
        <authorList>
            <person name="Jaros S."/>
            <person name="Januszkiewicz K."/>
            <person name="Wedrychowicz H."/>
        </authorList>
    </citation>
    <scope>NUCLEOTIDE SEQUENCE [LARGE SCALE GENOMIC DNA]</scope>
    <source>
        <strain evidence="12 13">DSM 10068</strain>
    </source>
</reference>
<dbReference type="Gene3D" id="3.40.50.300">
    <property type="entry name" value="P-loop containing nucleotide triphosphate hydrolases"/>
    <property type="match status" value="1"/>
</dbReference>
<evidence type="ECO:0000256" key="2">
    <source>
        <dbReference type="ARBA" id="ARBA00022448"/>
    </source>
</evidence>
<dbReference type="Pfam" id="PF00005">
    <property type="entry name" value="ABC_tran"/>
    <property type="match status" value="1"/>
</dbReference>
<feature type="transmembrane region" description="Helical" evidence="9">
    <location>
        <begin position="180"/>
        <end position="199"/>
    </location>
</feature>
<feature type="transmembrane region" description="Helical" evidence="9">
    <location>
        <begin position="20"/>
        <end position="41"/>
    </location>
</feature>
<evidence type="ECO:0000259" key="10">
    <source>
        <dbReference type="PROSITE" id="PS50893"/>
    </source>
</evidence>
<keyword evidence="2" id="KW-0813">Transport</keyword>
<feature type="domain" description="ABC transporter" evidence="10">
    <location>
        <begin position="355"/>
        <end position="588"/>
    </location>
</feature>
<dbReference type="InterPro" id="IPR027417">
    <property type="entry name" value="P-loop_NTPase"/>
</dbReference>
<dbReference type="CDD" id="cd18542">
    <property type="entry name" value="ABC_6TM_YknU_like"/>
    <property type="match status" value="1"/>
</dbReference>
<dbReference type="GO" id="GO:0015421">
    <property type="term" value="F:ABC-type oligopeptide transporter activity"/>
    <property type="evidence" value="ECO:0007669"/>
    <property type="project" value="TreeGrafter"/>
</dbReference>
<keyword evidence="6 12" id="KW-0067">ATP-binding</keyword>
<keyword evidence="5" id="KW-0547">Nucleotide-binding</keyword>
<dbReference type="PROSITE" id="PS50893">
    <property type="entry name" value="ABC_TRANSPORTER_2"/>
    <property type="match status" value="1"/>
</dbReference>
<keyword evidence="4 9" id="KW-0812">Transmembrane</keyword>
<organism evidence="12 13">
    <name type="scientific">Sporobacter termitidis DSM 10068</name>
    <dbReference type="NCBI Taxonomy" id="1123282"/>
    <lineage>
        <taxon>Bacteria</taxon>
        <taxon>Bacillati</taxon>
        <taxon>Bacillota</taxon>
        <taxon>Clostridia</taxon>
        <taxon>Eubacteriales</taxon>
        <taxon>Oscillospiraceae</taxon>
        <taxon>Sporobacter</taxon>
    </lineage>
</organism>